<dbReference type="Pfam" id="PF13432">
    <property type="entry name" value="TPR_16"/>
    <property type="match status" value="2"/>
</dbReference>
<reference evidence="4" key="1">
    <citation type="journal article" date="2013" name="Genome Announc.">
        <title>Draft genome sequence of Pseudozyma brasiliensis sp. nov. strain GHG001, a high producer of endo-1,4-xylanase isolated from an insect pest of sugarcane.</title>
        <authorList>
            <person name="Oliveira J.V.D.C."/>
            <person name="dos Santos R.A.C."/>
            <person name="Borges T.A."/>
            <person name="Riano-Pachon D.M."/>
            <person name="Goldman G.H."/>
        </authorList>
    </citation>
    <scope>NUCLEOTIDE SEQUENCE [LARGE SCALE GENOMIC DNA]</scope>
    <source>
        <strain evidence="4">GHG001</strain>
    </source>
</reference>
<dbReference type="PANTHER" id="PTHR23082:SF0">
    <property type="entry name" value="GENERAL TRANSCRIPTION FACTOR 3C POLYPEPTIDE 3"/>
    <property type="match status" value="1"/>
</dbReference>
<feature type="compositionally biased region" description="Basic and acidic residues" evidence="2">
    <location>
        <begin position="1050"/>
        <end position="1059"/>
    </location>
</feature>
<feature type="compositionally biased region" description="Basic residues" evidence="2">
    <location>
        <begin position="801"/>
        <end position="811"/>
    </location>
</feature>
<dbReference type="GO" id="GO:0006383">
    <property type="term" value="P:transcription by RNA polymerase III"/>
    <property type="evidence" value="ECO:0007669"/>
    <property type="project" value="InterPro"/>
</dbReference>
<dbReference type="HOGENOM" id="CLU_002391_0_2_1"/>
<feature type="compositionally biased region" description="Acidic residues" evidence="2">
    <location>
        <begin position="119"/>
        <end position="133"/>
    </location>
</feature>
<evidence type="ECO:0000256" key="2">
    <source>
        <dbReference type="SAM" id="MobiDB-lite"/>
    </source>
</evidence>
<dbReference type="Proteomes" id="UP000019377">
    <property type="component" value="Unassembled WGS sequence"/>
</dbReference>
<sequence>MDAEAGPGRKSSRRFARSAVSSDNIQLSRLAAMNVDADSDEAEFGALAFGTYDDDEEDSNSSEPEWDEEDVSDASANDTRKALSKKPPRKASSSTRMAGAPSKHFKRNRSRHGAARDDDSNDEDEDDVDDSAAEDAMNLDGLDPQLFGHAGPSKPRPHENEADDAEADFEPESFQRLVSSLQDTSREAGALRQRWDTSIEAENAEFENELRAAAGFKQKRRARRKAHEQPLSPEVQALLADANMAYVEHRLYDAIPKLEEVIRIEPNVKTAWKTLGLIYEELGEEEKSIQCRIIGTHLESGASGEWKRLAYRSIAQMLYRQAIYCFQQAIKINKSDIDSIWDRALLLRDLGDYKAAINGMLDILKLQSYDASVVQELVPMLVSTGDYDRGIEVLERWRKSSMEAFPSPTTDGLLDPALTGANEAESASQPVGTAPTSNNFRISELVTLADLMLLTRKPLETVKLLRQTARWLDGRVNENFWDPVNDDREFDGDIDPQIRKERDQEGYGRQVENAESHMLDPEIRLRLGKARMMLGDVAEAKHHFDILTEGDPGDRPQIFAEIGDCYYEHKFWPEALDVLTDLATTEYATDEVSLYAKLAACNHVLGELEEAARLYEPVVEASPDTLEWQMRLAEVYEGLGEKEKSLEVLQQVMRILQMQREAGAQTETAYGASGTTQSGIANDGSLSFFDEMGATPAAKASLAKRARMNYNREQRLKLEAQREQETQLAWRRLELLDPHVFIEGFWRHDVAINKETEEAMGPFYISSESVEAREKRYRQTAQWLEEASSLIDALRLNPRLNGHHLKRRRPGGNRTAAGRQRRQEAIASGTLASLLNTRGGGGPTTISTQAKNLLHRLQDQLVEDEATSDLGDGSEAGDASRQRSEPGPKQLDMSKFRGLPIEHWIALFSKYCFLLVKSGEPITVVNTLLQSLHTSAVVWGMFDRMLVVQLSWLSCALYVQDWPTVWSAVRWLAQEMQFHNLPLKLGASLANATGFHSLGKMIGNNDIKFYQRRMRSGEAVARGVQCRFSTTNKRWQVPVAVYNSLTKTDGAGHLRQANDERDDGEDDVHAEDSDGSLSDEPSSTSAPFSSAPSQDIKGDRPDPALAIRLARPTKPSPLAELHYGYMLLYSGGFQSSAAFFGRAFAVQPADPLLCLVTATAFLGRSTNRQTDNRHHMILTALSFLQDYRKFREEGKWAEMEYNAARALHHVGLVHLAERRYRNVLEYNGEGEGWGMKREAAWNLALIYTTSGSADRARELYERYLTV</sequence>
<evidence type="ECO:0000313" key="3">
    <source>
        <dbReference type="EMBL" id="EST09947.1"/>
    </source>
</evidence>
<dbReference type="SMART" id="SM00028">
    <property type="entry name" value="TPR"/>
    <property type="match status" value="6"/>
</dbReference>
<evidence type="ECO:0008006" key="5">
    <source>
        <dbReference type="Google" id="ProtNLM"/>
    </source>
</evidence>
<feature type="region of interest" description="Disordered" evidence="2">
    <location>
        <begin position="801"/>
        <end position="823"/>
    </location>
</feature>
<dbReference type="Gene3D" id="1.25.40.10">
    <property type="entry name" value="Tetratricopeptide repeat domain"/>
    <property type="match status" value="4"/>
</dbReference>
<accession>V5GVL9</accession>
<feature type="region of interest" description="Disordered" evidence="2">
    <location>
        <begin position="47"/>
        <end position="166"/>
    </location>
</feature>
<protein>
    <recommendedName>
        <fullName evidence="5">Transcription factor TFIIIC subunit</fullName>
    </recommendedName>
</protein>
<dbReference type="STRING" id="1365824.V5GVL9"/>
<dbReference type="OrthoDB" id="9991317at2759"/>
<dbReference type="InterPro" id="IPR011990">
    <property type="entry name" value="TPR-like_helical_dom_sf"/>
</dbReference>
<evidence type="ECO:0000313" key="4">
    <source>
        <dbReference type="Proteomes" id="UP000019377"/>
    </source>
</evidence>
<feature type="repeat" description="TPR" evidence="1">
    <location>
        <begin position="592"/>
        <end position="625"/>
    </location>
</feature>
<feature type="region of interest" description="Disordered" evidence="2">
    <location>
        <begin position="1"/>
        <end position="23"/>
    </location>
</feature>
<dbReference type="eggNOG" id="KOG2076">
    <property type="taxonomic scope" value="Eukaryota"/>
</dbReference>
<organism evidence="3 4">
    <name type="scientific">Kalmanozyma brasiliensis (strain GHG001)</name>
    <name type="common">Yeast</name>
    <name type="synonym">Pseudozyma brasiliensis</name>
    <dbReference type="NCBI Taxonomy" id="1365824"/>
    <lineage>
        <taxon>Eukaryota</taxon>
        <taxon>Fungi</taxon>
        <taxon>Dikarya</taxon>
        <taxon>Basidiomycota</taxon>
        <taxon>Ustilaginomycotina</taxon>
        <taxon>Ustilaginomycetes</taxon>
        <taxon>Ustilaginales</taxon>
        <taxon>Ustilaginaceae</taxon>
        <taxon>Kalmanozyma</taxon>
    </lineage>
</organism>
<feature type="compositionally biased region" description="Acidic residues" evidence="2">
    <location>
        <begin position="1060"/>
        <end position="1069"/>
    </location>
</feature>
<dbReference type="OMA" id="SENRQYQ"/>
<dbReference type="InterPro" id="IPR019734">
    <property type="entry name" value="TPR_rpt"/>
</dbReference>
<feature type="region of interest" description="Disordered" evidence="2">
    <location>
        <begin position="867"/>
        <end position="892"/>
    </location>
</feature>
<feature type="compositionally biased region" description="Acidic residues" evidence="2">
    <location>
        <begin position="52"/>
        <end position="72"/>
    </location>
</feature>
<dbReference type="GO" id="GO:0000127">
    <property type="term" value="C:transcription factor TFIIIC complex"/>
    <property type="evidence" value="ECO:0007669"/>
    <property type="project" value="TreeGrafter"/>
</dbReference>
<keyword evidence="1" id="KW-0802">TPR repeat</keyword>
<dbReference type="RefSeq" id="XP_016294936.1">
    <property type="nucleotide sequence ID" value="XM_016435944.1"/>
</dbReference>
<dbReference type="PANTHER" id="PTHR23082">
    <property type="entry name" value="TRANSCRIPTION INITIATION FACTOR IIIC TFIIIC , POLYPEPTIDE 3-RELATED"/>
    <property type="match status" value="1"/>
</dbReference>
<dbReference type="InterPro" id="IPR039340">
    <property type="entry name" value="Tfc4/TFIIIC-102/Sfc4"/>
</dbReference>
<dbReference type="SUPFAM" id="SSF48452">
    <property type="entry name" value="TPR-like"/>
    <property type="match status" value="3"/>
</dbReference>
<dbReference type="PROSITE" id="PS50005">
    <property type="entry name" value="TPR"/>
    <property type="match status" value="1"/>
</dbReference>
<name>V5GVL9_KALBG</name>
<gene>
    <name evidence="3" type="ORF">PSEUBRA_SCAF1g00382</name>
</gene>
<keyword evidence="4" id="KW-1185">Reference proteome</keyword>
<proteinExistence type="predicted"/>
<evidence type="ECO:0000256" key="1">
    <source>
        <dbReference type="PROSITE-ProRule" id="PRU00339"/>
    </source>
</evidence>
<dbReference type="GeneID" id="27418573"/>
<feature type="region of interest" description="Disordered" evidence="2">
    <location>
        <begin position="1050"/>
        <end position="1101"/>
    </location>
</feature>
<feature type="compositionally biased region" description="Low complexity" evidence="2">
    <location>
        <begin position="1081"/>
        <end position="1093"/>
    </location>
</feature>
<dbReference type="AlphaFoldDB" id="V5GVL9"/>
<feature type="compositionally biased region" description="Basic residues" evidence="2">
    <location>
        <begin position="103"/>
        <end position="113"/>
    </location>
</feature>
<dbReference type="EMBL" id="KI545851">
    <property type="protein sequence ID" value="EST09947.1"/>
    <property type="molecule type" value="Genomic_DNA"/>
</dbReference>